<dbReference type="EMBL" id="UNSC01000001">
    <property type="protein sequence ID" value="SZD71417.1"/>
    <property type="molecule type" value="Genomic_DNA"/>
</dbReference>
<sequence>MKNLRKYVVLSAISAVLFSCDGESVPVVNDVNLEFTNTFADKAIVLGDANSAAATKHTSQQDQVHHFQELKYVVSNIRLVTSEGKELPYNINDLDKGATVIDQAKPYSLTYTLSNIPASEYKQIKFGLGIKSELNTLDQTRFPKFYEAAGANDTKMHWEWGTGYRFTKIEGFYDVDNKTLSVHTGSTVKGKKDEPESYKQGVDAYRDITLDLPKNVVVGHKSPTIIIKADFDKLLSGNTKITLASEGRDPNATPSIHTANNMKVFVDNLGGDSKENKGMFSIIGVK</sequence>
<proteinExistence type="predicted"/>
<evidence type="ECO:0000259" key="1">
    <source>
        <dbReference type="Pfam" id="PF20243"/>
    </source>
</evidence>
<evidence type="ECO:0000313" key="2">
    <source>
        <dbReference type="EMBL" id="SZD71417.1"/>
    </source>
</evidence>
<dbReference type="Proteomes" id="UP000262142">
    <property type="component" value="Unassembled WGS sequence"/>
</dbReference>
<protein>
    <submittedName>
        <fullName evidence="2">AZL_007920/MXAN_0976 family protein</fullName>
    </submittedName>
</protein>
<keyword evidence="3" id="KW-1185">Reference proteome</keyword>
<accession>A0A383TVQ9</accession>
<feature type="domain" description="Copper-binding protein MbnP-like" evidence="1">
    <location>
        <begin position="29"/>
        <end position="244"/>
    </location>
</feature>
<reference evidence="2 3" key="1">
    <citation type="submission" date="2018-09" db="EMBL/GenBank/DDBJ databases">
        <authorList>
            <consortium name="Pathogen Informatics"/>
        </authorList>
    </citation>
    <scope>NUCLEOTIDE SEQUENCE [LARGE SCALE GENOMIC DNA]</scope>
    <source>
        <strain evidence="2 3">OH-22767</strain>
    </source>
</reference>
<dbReference type="PROSITE" id="PS51257">
    <property type="entry name" value="PROKAR_LIPOPROTEIN"/>
    <property type="match status" value="1"/>
</dbReference>
<evidence type="ECO:0000313" key="3">
    <source>
        <dbReference type="Proteomes" id="UP000262142"/>
    </source>
</evidence>
<gene>
    <name evidence="2" type="ORF">SAMEA104719789_00516</name>
</gene>
<dbReference type="InterPro" id="IPR046863">
    <property type="entry name" value="MbnP-like_dom"/>
</dbReference>
<dbReference type="Pfam" id="PF20243">
    <property type="entry name" value="MbnP"/>
    <property type="match status" value="1"/>
</dbReference>
<organism evidence="2 3">
    <name type="scientific">Candidatus Ornithobacterium hominis</name>
    <dbReference type="NCBI Taxonomy" id="2497989"/>
    <lineage>
        <taxon>Bacteria</taxon>
        <taxon>Pseudomonadati</taxon>
        <taxon>Bacteroidota</taxon>
        <taxon>Flavobacteriia</taxon>
        <taxon>Flavobacteriales</taxon>
        <taxon>Weeksellaceae</taxon>
        <taxon>Ornithobacterium</taxon>
    </lineage>
</organism>
<name>A0A383TVQ9_9FLAO</name>
<dbReference type="AlphaFoldDB" id="A0A383TVQ9"/>
<dbReference type="OrthoDB" id="1422031at2"/>